<name>A0ABT6N7U4_9SPHN</name>
<gene>
    <name evidence="1" type="ORF">QGN17_20685</name>
</gene>
<dbReference type="PANTHER" id="PTHR35862">
    <property type="entry name" value="FELS-2 PROPHAGE PROTEIN"/>
    <property type="match status" value="1"/>
</dbReference>
<sequence length="338" mass="35631">MTVVANTPDFRIMLDGADLSPKIRPRLVSLSISSKRDDADQLDLVLDDTDGKLALPATGKLLTVSIGWKDGPDVTIGLVSKGSFKVDQVSYSGPPDIVTIRARSADFTQASELRTRKAHAWTDTTLGAVLGEIAQRNGLQLKISADLSAVAIPSVHQSRESDMALARRLGREHDAVATVKAGKLIFNPAGSSSTPAGKSMPAITLRKRDCGPFTYDVAEREAVTGVTAAYHDRDAAKQATVTEGKASGAKRLSRVYATKSSAQRAAKAAKSRAARAPASMDLTAALGRADIMPEAQVTVSGFKAEIDATSWIASEVTQSITAQGAGFTTQIKLESAPK</sequence>
<evidence type="ECO:0000313" key="2">
    <source>
        <dbReference type="Proteomes" id="UP001160625"/>
    </source>
</evidence>
<comment type="caution">
    <text evidence="1">The sequence shown here is derived from an EMBL/GenBank/DDBJ whole genome shotgun (WGS) entry which is preliminary data.</text>
</comment>
<reference evidence="1" key="1">
    <citation type="submission" date="2023-04" db="EMBL/GenBank/DDBJ databases">
        <title>Sphingomonas sp. MAHUQ-71 isolated from rice field.</title>
        <authorList>
            <person name="Huq M.A."/>
        </authorList>
    </citation>
    <scope>NUCLEOTIDE SEQUENCE</scope>
    <source>
        <strain evidence="1">MAHUQ-71</strain>
    </source>
</reference>
<dbReference type="Proteomes" id="UP001160625">
    <property type="component" value="Unassembled WGS sequence"/>
</dbReference>
<dbReference type="PANTHER" id="PTHR35862:SF3">
    <property type="entry name" value="FELS-2 PROPHAGE PROTEIN"/>
    <property type="match status" value="1"/>
</dbReference>
<dbReference type="RefSeq" id="WP_281046503.1">
    <property type="nucleotide sequence ID" value="NZ_JARYGZ010000007.1"/>
</dbReference>
<accession>A0ABT6N7U4</accession>
<proteinExistence type="predicted"/>
<dbReference type="Pfam" id="PF05954">
    <property type="entry name" value="Phage_GPD"/>
    <property type="match status" value="1"/>
</dbReference>
<keyword evidence="2" id="KW-1185">Reference proteome</keyword>
<protein>
    <submittedName>
        <fullName evidence="1">Contractile injection system protein, VgrG/Pvc8 family</fullName>
    </submittedName>
</protein>
<dbReference type="InterPro" id="IPR052726">
    <property type="entry name" value="Phage_Baseplate_Hub"/>
</dbReference>
<organism evidence="1 2">
    <name type="scientific">Sphingomonas oryzagri</name>
    <dbReference type="NCBI Taxonomy" id="3042314"/>
    <lineage>
        <taxon>Bacteria</taxon>
        <taxon>Pseudomonadati</taxon>
        <taxon>Pseudomonadota</taxon>
        <taxon>Alphaproteobacteria</taxon>
        <taxon>Sphingomonadales</taxon>
        <taxon>Sphingomonadaceae</taxon>
        <taxon>Sphingomonas</taxon>
    </lineage>
</organism>
<dbReference type="EMBL" id="JARYGZ010000007">
    <property type="protein sequence ID" value="MDH7641164.1"/>
    <property type="molecule type" value="Genomic_DNA"/>
</dbReference>
<evidence type="ECO:0000313" key="1">
    <source>
        <dbReference type="EMBL" id="MDH7641164.1"/>
    </source>
</evidence>
<dbReference type="SUPFAM" id="SSF69279">
    <property type="entry name" value="Phage tail proteins"/>
    <property type="match status" value="1"/>
</dbReference>